<dbReference type="OrthoDB" id="10257948at2759"/>
<name>A0A5J4WLV0_9EUKA</name>
<evidence type="ECO:0000259" key="1">
    <source>
        <dbReference type="Pfam" id="PF00085"/>
    </source>
</evidence>
<dbReference type="Gene3D" id="3.40.30.10">
    <property type="entry name" value="Glutaredoxin"/>
    <property type="match status" value="1"/>
</dbReference>
<protein>
    <submittedName>
        <fullName evidence="2">Putative Thioredoxin domain</fullName>
    </submittedName>
</protein>
<dbReference type="Pfam" id="PF00085">
    <property type="entry name" value="Thioredoxin"/>
    <property type="match status" value="1"/>
</dbReference>
<dbReference type="PANTHER" id="PTHR21148">
    <property type="entry name" value="THIOREDOXIN DOMAIN-CONTAINING PROTEIN 9"/>
    <property type="match status" value="1"/>
</dbReference>
<accession>A0A5J4WLV0</accession>
<sequence length="186" mass="21179">MADIGQVLLQAAEVIESEVDKRLEELNEVDDFEALRAQRLAQLKKKQENRMKWLHEGHGKINEVVEEKDFFNETRGVERCIVHFHRPQSKYSDLLGQHLQKLAELHIETKFVRINAEKSPFLCTRLGVTIIPTLSLIEKGKVAGKIEGLEAFGGEKLTTHSVEKVFATFKMVDDIQTEGPGEDELD</sequence>
<feature type="domain" description="Thioredoxin" evidence="1">
    <location>
        <begin position="77"/>
        <end position="149"/>
    </location>
</feature>
<dbReference type="AlphaFoldDB" id="A0A5J4WLV0"/>
<proteinExistence type="predicted"/>
<dbReference type="EMBL" id="SNRW01001554">
    <property type="protein sequence ID" value="KAA6395950.1"/>
    <property type="molecule type" value="Genomic_DNA"/>
</dbReference>
<dbReference type="InterPro" id="IPR013766">
    <property type="entry name" value="Thioredoxin_domain"/>
</dbReference>
<evidence type="ECO:0000313" key="3">
    <source>
        <dbReference type="Proteomes" id="UP000324800"/>
    </source>
</evidence>
<dbReference type="InterPro" id="IPR036249">
    <property type="entry name" value="Thioredoxin-like_sf"/>
</dbReference>
<organism evidence="2 3">
    <name type="scientific">Streblomastix strix</name>
    <dbReference type="NCBI Taxonomy" id="222440"/>
    <lineage>
        <taxon>Eukaryota</taxon>
        <taxon>Metamonada</taxon>
        <taxon>Preaxostyla</taxon>
        <taxon>Oxymonadida</taxon>
        <taxon>Streblomastigidae</taxon>
        <taxon>Streblomastix</taxon>
    </lineage>
</organism>
<gene>
    <name evidence="2" type="ORF">EZS28_008521</name>
</gene>
<dbReference type="Proteomes" id="UP000324800">
    <property type="component" value="Unassembled WGS sequence"/>
</dbReference>
<dbReference type="SUPFAM" id="SSF52833">
    <property type="entry name" value="Thioredoxin-like"/>
    <property type="match status" value="1"/>
</dbReference>
<evidence type="ECO:0000313" key="2">
    <source>
        <dbReference type="EMBL" id="KAA6395950.1"/>
    </source>
</evidence>
<comment type="caution">
    <text evidence="2">The sequence shown here is derived from an EMBL/GenBank/DDBJ whole genome shotgun (WGS) entry which is preliminary data.</text>
</comment>
<reference evidence="2 3" key="1">
    <citation type="submission" date="2019-03" db="EMBL/GenBank/DDBJ databases">
        <title>Single cell metagenomics reveals metabolic interactions within the superorganism composed of flagellate Streblomastix strix and complex community of Bacteroidetes bacteria on its surface.</title>
        <authorList>
            <person name="Treitli S.C."/>
            <person name="Kolisko M."/>
            <person name="Husnik F."/>
            <person name="Keeling P."/>
            <person name="Hampl V."/>
        </authorList>
    </citation>
    <scope>NUCLEOTIDE SEQUENCE [LARGE SCALE GENOMIC DNA]</scope>
    <source>
        <strain evidence="2">ST1C</strain>
    </source>
</reference>